<organism evidence="1 2">
    <name type="scientific">Piscinibacter sakaiensis</name>
    <name type="common">Ideonella sakaiensis</name>
    <dbReference type="NCBI Taxonomy" id="1547922"/>
    <lineage>
        <taxon>Bacteria</taxon>
        <taxon>Pseudomonadati</taxon>
        <taxon>Pseudomonadota</taxon>
        <taxon>Betaproteobacteria</taxon>
        <taxon>Burkholderiales</taxon>
        <taxon>Sphaerotilaceae</taxon>
        <taxon>Piscinibacter</taxon>
    </lineage>
</organism>
<dbReference type="STRING" id="1547922.ISF6_5145"/>
<reference evidence="1 2" key="2">
    <citation type="journal article" date="2016" name="Science">
        <title>A bacterium that degrades and assimilates poly(ethylene terephthalate).</title>
        <authorList>
            <person name="Yoshida S."/>
            <person name="Hiraga K."/>
            <person name="Takehana T."/>
            <person name="Taniguchi I."/>
            <person name="Yamaji H."/>
            <person name="Maeda Y."/>
            <person name="Toyohara K."/>
            <person name="Miyamoto K."/>
            <person name="Kimura Y."/>
            <person name="Oda K."/>
        </authorList>
    </citation>
    <scope>NUCLEOTIDE SEQUENCE [LARGE SCALE GENOMIC DNA]</scope>
    <source>
        <strain evidence="2">NBRC 110686 / TISTR 2288 / 201-F6</strain>
    </source>
</reference>
<protein>
    <submittedName>
        <fullName evidence="1">Uncharacterized protein</fullName>
    </submittedName>
</protein>
<comment type="caution">
    <text evidence="1">The sequence shown here is derived from an EMBL/GenBank/DDBJ whole genome shotgun (WGS) entry which is preliminary data.</text>
</comment>
<keyword evidence="2" id="KW-1185">Reference proteome</keyword>
<sequence>MARSRGIDAPIRRRCATGDFAPPQARARPARRACARSIPWLRTDL</sequence>
<evidence type="ECO:0000313" key="1">
    <source>
        <dbReference type="EMBL" id="GAP38592.1"/>
    </source>
</evidence>
<reference evidence="2" key="1">
    <citation type="submission" date="2015-07" db="EMBL/GenBank/DDBJ databases">
        <title>Discovery of a poly(ethylene terephthalate assimilation.</title>
        <authorList>
            <person name="Yoshida S."/>
            <person name="Hiraga K."/>
            <person name="Takehana T."/>
            <person name="Taniguchi I."/>
            <person name="Yamaji H."/>
            <person name="Maeda Y."/>
            <person name="Toyohara K."/>
            <person name="Miyamoto K."/>
            <person name="Kimura Y."/>
            <person name="Oda K."/>
        </authorList>
    </citation>
    <scope>NUCLEOTIDE SEQUENCE [LARGE SCALE GENOMIC DNA]</scope>
    <source>
        <strain evidence="2">NBRC 110686 / TISTR 2288 / 201-F6</strain>
    </source>
</reference>
<dbReference type="Proteomes" id="UP000037660">
    <property type="component" value="Unassembled WGS sequence"/>
</dbReference>
<dbReference type="EMBL" id="BBYR01000081">
    <property type="protein sequence ID" value="GAP38592.1"/>
    <property type="molecule type" value="Genomic_DNA"/>
</dbReference>
<evidence type="ECO:0000313" key="2">
    <source>
        <dbReference type="Proteomes" id="UP000037660"/>
    </source>
</evidence>
<gene>
    <name evidence="1" type="ORF">ISF6_5145</name>
</gene>
<name>A0A0K8P7I8_PISS1</name>
<proteinExistence type="predicted"/>
<dbReference type="AlphaFoldDB" id="A0A0K8P7I8"/>
<accession>A0A0K8P7I8</accession>